<evidence type="ECO:0000313" key="5">
    <source>
        <dbReference type="Proteomes" id="UP000536442"/>
    </source>
</evidence>
<dbReference type="Gene3D" id="3.40.50.360">
    <property type="match status" value="1"/>
</dbReference>
<sequence length="185" mass="20714">MKLTIVLTSTRPGRIGKSVADWFHEYAKSNPAGFEVGFADLQELNLPLLDEPNHPAMQKYEHAHTKRWSEIVDGSDAFIFVLPEYNFSAPPSFVNAVDYLYNEWNYKPAGFVSYGGVSGGIRSTETAKHLLTTVEMVPVKQQVMIPMVAEHVSDGTFTPAEIHEKSAQTLLETLARWAQALQTMR</sequence>
<keyword evidence="2" id="KW-0285">Flavoprotein</keyword>
<keyword evidence="2" id="KW-0288">FMN</keyword>
<organism evidence="4 5">
    <name type="scientific">Marinobacter adhaerens</name>
    <dbReference type="NCBI Taxonomy" id="1033846"/>
    <lineage>
        <taxon>Bacteria</taxon>
        <taxon>Pseudomonadati</taxon>
        <taxon>Pseudomonadota</taxon>
        <taxon>Gammaproteobacteria</taxon>
        <taxon>Pseudomonadales</taxon>
        <taxon>Marinobacteraceae</taxon>
        <taxon>Marinobacter</taxon>
    </lineage>
</organism>
<dbReference type="SUPFAM" id="SSF52218">
    <property type="entry name" value="Flavoproteins"/>
    <property type="match status" value="1"/>
</dbReference>
<dbReference type="PANTHER" id="PTHR30543">
    <property type="entry name" value="CHROMATE REDUCTASE"/>
    <property type="match status" value="1"/>
</dbReference>
<dbReference type="GO" id="GO:0005829">
    <property type="term" value="C:cytosol"/>
    <property type="evidence" value="ECO:0007669"/>
    <property type="project" value="TreeGrafter"/>
</dbReference>
<dbReference type="Pfam" id="PF03358">
    <property type="entry name" value="FMN_red"/>
    <property type="match status" value="1"/>
</dbReference>
<feature type="domain" description="NADPH-dependent FMN reductase-like" evidence="3">
    <location>
        <begin position="1"/>
        <end position="147"/>
    </location>
</feature>
<comment type="cofactor">
    <cofactor evidence="1">
        <name>FMN</name>
        <dbReference type="ChEBI" id="CHEBI:58210"/>
    </cofactor>
</comment>
<evidence type="ECO:0000256" key="1">
    <source>
        <dbReference type="ARBA" id="ARBA00001917"/>
    </source>
</evidence>
<dbReference type="Proteomes" id="UP000536442">
    <property type="component" value="Unassembled WGS sequence"/>
</dbReference>
<dbReference type="GO" id="GO:0010181">
    <property type="term" value="F:FMN binding"/>
    <property type="evidence" value="ECO:0007669"/>
    <property type="project" value="TreeGrafter"/>
</dbReference>
<dbReference type="EMBL" id="JABEVQ010000002">
    <property type="protein sequence ID" value="NWN90583.1"/>
    <property type="molecule type" value="Genomic_DNA"/>
</dbReference>
<keyword evidence="5" id="KW-1185">Reference proteome</keyword>
<dbReference type="InterPro" id="IPR029039">
    <property type="entry name" value="Flavoprotein-like_sf"/>
</dbReference>
<reference evidence="4 5" key="1">
    <citation type="submission" date="2020-03" db="EMBL/GenBank/DDBJ databases">
        <title>Metagenomic, metatranscriptomic, and metabolomic analyses revealed the key microbes and metabolic features during the fermentation of ganjang, Korean traditional soy sauce.</title>
        <authorList>
            <person name="Chun B.H."/>
            <person name="Jeon C.O."/>
        </authorList>
    </citation>
    <scope>NUCLEOTIDE SEQUENCE [LARGE SCALE GENOMIC DNA]</scope>
    <source>
        <strain evidence="4 5">KG14</strain>
    </source>
</reference>
<dbReference type="InterPro" id="IPR005025">
    <property type="entry name" value="FMN_Rdtase-like_dom"/>
</dbReference>
<dbReference type="InterPro" id="IPR050712">
    <property type="entry name" value="NAD(P)H-dep_reductase"/>
</dbReference>
<gene>
    <name evidence="4" type="ORF">HLV39_03585</name>
</gene>
<accession>A0A851HNI7</accession>
<dbReference type="PANTHER" id="PTHR30543:SF21">
    <property type="entry name" value="NAD(P)H-DEPENDENT FMN REDUCTASE LOT6"/>
    <property type="match status" value="1"/>
</dbReference>
<comment type="caution">
    <text evidence="4">The sequence shown here is derived from an EMBL/GenBank/DDBJ whole genome shotgun (WGS) entry which is preliminary data.</text>
</comment>
<name>A0A851HNI7_9GAMM</name>
<evidence type="ECO:0000313" key="4">
    <source>
        <dbReference type="EMBL" id="NWN90583.1"/>
    </source>
</evidence>
<dbReference type="AlphaFoldDB" id="A0A851HNI7"/>
<dbReference type="GO" id="GO:0016655">
    <property type="term" value="F:oxidoreductase activity, acting on NAD(P)H, quinone or similar compound as acceptor"/>
    <property type="evidence" value="ECO:0007669"/>
    <property type="project" value="UniProtKB-ARBA"/>
</dbReference>
<evidence type="ECO:0000259" key="3">
    <source>
        <dbReference type="Pfam" id="PF03358"/>
    </source>
</evidence>
<protein>
    <submittedName>
        <fullName evidence="4">NAD(P)H-dependent oxidoreductase</fullName>
    </submittedName>
</protein>
<evidence type="ECO:0000256" key="2">
    <source>
        <dbReference type="ARBA" id="ARBA00022643"/>
    </source>
</evidence>
<proteinExistence type="predicted"/>